<dbReference type="InterPro" id="IPR036986">
    <property type="entry name" value="S4_RNA-bd_sf"/>
</dbReference>
<evidence type="ECO:0000259" key="5">
    <source>
        <dbReference type="SMART" id="SM00363"/>
    </source>
</evidence>
<dbReference type="CDD" id="cd00165">
    <property type="entry name" value="S4"/>
    <property type="match status" value="1"/>
</dbReference>
<dbReference type="Gene3D" id="3.30.70.1560">
    <property type="entry name" value="Alpha-L RNA-binding motif"/>
    <property type="match status" value="1"/>
</dbReference>
<dbReference type="SMART" id="SM00363">
    <property type="entry name" value="S4"/>
    <property type="match status" value="1"/>
</dbReference>
<comment type="caution">
    <text evidence="6">The sequence shown here is derived from an EMBL/GenBank/DDBJ whole genome shotgun (WGS) entry which is preliminary data.</text>
</comment>
<keyword evidence="7" id="KW-1185">Reference proteome</keyword>
<keyword evidence="2 4" id="KW-0694">RNA-binding</keyword>
<dbReference type="EMBL" id="BSPX01000189">
    <property type="protein sequence ID" value="GLT24798.1"/>
    <property type="molecule type" value="Genomic_DNA"/>
</dbReference>
<comment type="similarity">
    <text evidence="1">Belongs to the pseudouridine synthase RsuA family.</text>
</comment>
<dbReference type="InterPro" id="IPR020103">
    <property type="entry name" value="PsdUridine_synth_cat_dom_sf"/>
</dbReference>
<dbReference type="Proteomes" id="UP001157167">
    <property type="component" value="Unassembled WGS sequence"/>
</dbReference>
<evidence type="ECO:0000256" key="1">
    <source>
        <dbReference type="ARBA" id="ARBA00008348"/>
    </source>
</evidence>
<dbReference type="InterPro" id="IPR006145">
    <property type="entry name" value="PsdUridine_synth_RsuA/RluA"/>
</dbReference>
<proteinExistence type="inferred from homology"/>
<name>A0ABQ6FGM7_9RHOO</name>
<dbReference type="InterPro" id="IPR020094">
    <property type="entry name" value="TruA/RsuA/RluB/E/F_N"/>
</dbReference>
<gene>
    <name evidence="6" type="ORF">GCM10007933_43010</name>
</gene>
<dbReference type="Pfam" id="PF01479">
    <property type="entry name" value="S4"/>
    <property type="match status" value="1"/>
</dbReference>
<accession>A0ABQ6FGM7</accession>
<evidence type="ECO:0000256" key="4">
    <source>
        <dbReference type="PROSITE-ProRule" id="PRU00182"/>
    </source>
</evidence>
<protein>
    <submittedName>
        <fullName evidence="6">Pseudouridine synthase</fullName>
    </submittedName>
</protein>
<dbReference type="SUPFAM" id="SSF55120">
    <property type="entry name" value="Pseudouridine synthase"/>
    <property type="match status" value="1"/>
</dbReference>
<dbReference type="Gene3D" id="3.10.290.10">
    <property type="entry name" value="RNA-binding S4 domain"/>
    <property type="match status" value="1"/>
</dbReference>
<dbReference type="PROSITE" id="PS01149">
    <property type="entry name" value="PSI_RSU"/>
    <property type="match status" value="1"/>
</dbReference>
<dbReference type="SUPFAM" id="SSF55174">
    <property type="entry name" value="Alpha-L RNA-binding motif"/>
    <property type="match status" value="1"/>
</dbReference>
<sequence>MILKSALPVKLERILQNQGFGSRRQCRQLVELGEVRINGEVVDDPGAEIPTSGLVYEIEGEAWTYREKTYLALYKPAGFECSHEPKHHRGVYSLLPHPLVVRNVQSVGRLDVDTTGLLLFSDDGAFIHNLSSPKKHVPKVYRAELAEDGTDALVERLLAGVSLIDEPQPVKALTARLLAPRTLEMSIDLGKYHVVKRMIAAAGNHVDKLHRHGFGGLALGEGVLAGLAEGEWVYLEAADLQQLHPAA</sequence>
<evidence type="ECO:0000256" key="3">
    <source>
        <dbReference type="ARBA" id="ARBA00023235"/>
    </source>
</evidence>
<dbReference type="InterPro" id="IPR050343">
    <property type="entry name" value="RsuA_PseudoU_synthase"/>
</dbReference>
<organism evidence="6 7">
    <name type="scientific">Zoogloea oryzae</name>
    <dbReference type="NCBI Taxonomy" id="310767"/>
    <lineage>
        <taxon>Bacteria</taxon>
        <taxon>Pseudomonadati</taxon>
        <taxon>Pseudomonadota</taxon>
        <taxon>Betaproteobacteria</taxon>
        <taxon>Rhodocyclales</taxon>
        <taxon>Zoogloeaceae</taxon>
        <taxon>Zoogloea</taxon>
    </lineage>
</organism>
<feature type="domain" description="RNA-binding S4" evidence="5">
    <location>
        <begin position="9"/>
        <end position="69"/>
    </location>
</feature>
<evidence type="ECO:0000313" key="7">
    <source>
        <dbReference type="Proteomes" id="UP001157167"/>
    </source>
</evidence>
<dbReference type="PROSITE" id="PS50889">
    <property type="entry name" value="S4"/>
    <property type="match status" value="1"/>
</dbReference>
<dbReference type="PANTHER" id="PTHR47683:SF4">
    <property type="entry name" value="PSEUDOURIDINE SYNTHASE"/>
    <property type="match status" value="1"/>
</dbReference>
<dbReference type="Gene3D" id="3.30.70.580">
    <property type="entry name" value="Pseudouridine synthase I, catalytic domain, N-terminal subdomain"/>
    <property type="match status" value="1"/>
</dbReference>
<dbReference type="InterPro" id="IPR042092">
    <property type="entry name" value="PsdUridine_s_RsuA/RluB/E/F_cat"/>
</dbReference>
<dbReference type="Pfam" id="PF00849">
    <property type="entry name" value="PseudoU_synth_2"/>
    <property type="match status" value="1"/>
</dbReference>
<reference evidence="7" key="1">
    <citation type="journal article" date="2019" name="Int. J. Syst. Evol. Microbiol.">
        <title>The Global Catalogue of Microorganisms (GCM) 10K type strain sequencing project: providing services to taxonomists for standard genome sequencing and annotation.</title>
        <authorList>
            <consortium name="The Broad Institute Genomics Platform"/>
            <consortium name="The Broad Institute Genome Sequencing Center for Infectious Disease"/>
            <person name="Wu L."/>
            <person name="Ma J."/>
        </authorList>
    </citation>
    <scope>NUCLEOTIDE SEQUENCE [LARGE SCALE GENOMIC DNA]</scope>
    <source>
        <strain evidence="7">NBRC 102407</strain>
    </source>
</reference>
<evidence type="ECO:0000313" key="6">
    <source>
        <dbReference type="EMBL" id="GLT24798.1"/>
    </source>
</evidence>
<keyword evidence="3" id="KW-0413">Isomerase</keyword>
<dbReference type="InterPro" id="IPR018496">
    <property type="entry name" value="PsdUridine_synth_RsuA/RluB_CS"/>
</dbReference>
<dbReference type="PANTHER" id="PTHR47683">
    <property type="entry name" value="PSEUDOURIDINE SYNTHASE FAMILY PROTEIN-RELATED"/>
    <property type="match status" value="1"/>
</dbReference>
<dbReference type="InterPro" id="IPR002942">
    <property type="entry name" value="S4_RNA-bd"/>
</dbReference>
<evidence type="ECO:0000256" key="2">
    <source>
        <dbReference type="ARBA" id="ARBA00022884"/>
    </source>
</evidence>
<dbReference type="CDD" id="cd02553">
    <property type="entry name" value="PseudoU_synth_RsuA"/>
    <property type="match status" value="1"/>
</dbReference>